<keyword evidence="2" id="KW-0479">Metal-binding</keyword>
<feature type="non-terminal residue" evidence="7">
    <location>
        <position position="1"/>
    </location>
</feature>
<keyword evidence="5" id="KW-0472">Membrane</keyword>
<feature type="region of interest" description="Disordered" evidence="4">
    <location>
        <begin position="214"/>
        <end position="258"/>
    </location>
</feature>
<evidence type="ECO:0000256" key="5">
    <source>
        <dbReference type="SAM" id="Phobius"/>
    </source>
</evidence>
<feature type="transmembrane region" description="Helical" evidence="5">
    <location>
        <begin position="44"/>
        <end position="67"/>
    </location>
</feature>
<feature type="compositionally biased region" description="Low complexity" evidence="4">
    <location>
        <begin position="249"/>
        <end position="258"/>
    </location>
</feature>
<dbReference type="GO" id="GO:0140326">
    <property type="term" value="F:ATPase-coupled intramembrane lipid transporter activity"/>
    <property type="evidence" value="ECO:0007669"/>
    <property type="project" value="TreeGrafter"/>
</dbReference>
<keyword evidence="5" id="KW-1133">Transmembrane helix</keyword>
<dbReference type="GO" id="GO:0005886">
    <property type="term" value="C:plasma membrane"/>
    <property type="evidence" value="ECO:0007669"/>
    <property type="project" value="TreeGrafter"/>
</dbReference>
<keyword evidence="5" id="KW-0812">Transmembrane</keyword>
<dbReference type="EMBL" id="GEEE01009916">
    <property type="protein sequence ID" value="JAP53309.1"/>
    <property type="molecule type" value="Transcribed_RNA"/>
</dbReference>
<evidence type="ECO:0000313" key="7">
    <source>
        <dbReference type="EMBL" id="JAP53309.1"/>
    </source>
</evidence>
<dbReference type="Pfam" id="PF16212">
    <property type="entry name" value="PhoLip_ATPase_C"/>
    <property type="match status" value="1"/>
</dbReference>
<feature type="transmembrane region" description="Helical" evidence="5">
    <location>
        <begin position="104"/>
        <end position="125"/>
    </location>
</feature>
<dbReference type="PANTHER" id="PTHR24092:SF218">
    <property type="entry name" value="PHOSPHOLIPID-TRANSPORTING ATPASE"/>
    <property type="match status" value="1"/>
</dbReference>
<feature type="domain" description="P-type ATPase C-terminal" evidence="6">
    <location>
        <begin position="2"/>
        <end position="176"/>
    </location>
</feature>
<feature type="compositionally biased region" description="Polar residues" evidence="4">
    <location>
        <begin position="340"/>
        <end position="350"/>
    </location>
</feature>
<dbReference type="GO" id="GO:0045332">
    <property type="term" value="P:phospholipid translocation"/>
    <property type="evidence" value="ECO:0007669"/>
    <property type="project" value="TreeGrafter"/>
</dbReference>
<evidence type="ECO:0000256" key="1">
    <source>
        <dbReference type="ARBA" id="ARBA00004141"/>
    </source>
</evidence>
<feature type="region of interest" description="Disordered" evidence="4">
    <location>
        <begin position="405"/>
        <end position="440"/>
    </location>
</feature>
<sequence length="525" mass="57778">VAMTSIPPFILGIFDKPLDESTLMANPELYRNGRDSMTYKHWHFWMNTADAIWQSLFIFFIPAAVYANSNVSIWQLGMVCMNCMVFISILHIGIESKCLTLFHFLTYGGSYLVCWLLFTMIYNGIGVTKLEPDPPYYVIFVSMSDVKFWLCMLIITPVALLPRLLMNSLTSTFSPSLETVGALLEKKFGRGRRLPIQDYFDDYETRKFSTVGCPETLTTPVQGSSDSETGTLESSSGPKSRPPKRTQETRATAATASTDFESARVDGTVVANVDPLRVRGVRNKIAYWLTTAGQLLQRMPLLRSTIDEPAATIRTVSIIGARPSSAPGQCDAQVFVRTSLSRPPASTSRPVQDRRAHTIGASNETALSGGPKRPPFYTQRSCPVGLINSGFYNNTGLYMTRTSAGCGSHRNGEQVSRQTRASAPPDYTRSQSFDSVRQPPPAYDARWLTGDTTHTSDVQPTSPGTLNVVPEAQLSSFEDIFPSDAPDGALCTTIVPHAINRNHRNRTVCVVLPPMAQDGGQKRAG</sequence>
<reference evidence="7" key="1">
    <citation type="submission" date="2016-01" db="EMBL/GenBank/DDBJ databases">
        <title>Reference transcriptome for the parasite Schistocephalus solidus: insights into the molecular evolution of parasitism.</title>
        <authorList>
            <person name="Hebert F.O."/>
            <person name="Grambauer S."/>
            <person name="Barber I."/>
            <person name="Landry C.R."/>
            <person name="Aubin-Horth N."/>
        </authorList>
    </citation>
    <scope>NUCLEOTIDE SEQUENCE</scope>
</reference>
<feature type="region of interest" description="Disordered" evidence="4">
    <location>
        <begin position="340"/>
        <end position="375"/>
    </location>
</feature>
<gene>
    <name evidence="7" type="ORF">TR144021</name>
</gene>
<dbReference type="InterPro" id="IPR032630">
    <property type="entry name" value="P_typ_ATPase_c"/>
</dbReference>
<dbReference type="GO" id="GO:0046872">
    <property type="term" value="F:metal ion binding"/>
    <property type="evidence" value="ECO:0007669"/>
    <property type="project" value="UniProtKB-KW"/>
</dbReference>
<feature type="transmembrane region" description="Helical" evidence="5">
    <location>
        <begin position="73"/>
        <end position="92"/>
    </location>
</feature>
<evidence type="ECO:0000256" key="4">
    <source>
        <dbReference type="SAM" id="MobiDB-lite"/>
    </source>
</evidence>
<keyword evidence="3" id="KW-0460">Magnesium</keyword>
<protein>
    <recommendedName>
        <fullName evidence="6">P-type ATPase C-terminal domain-containing protein</fullName>
    </recommendedName>
</protein>
<evidence type="ECO:0000259" key="6">
    <source>
        <dbReference type="Pfam" id="PF16212"/>
    </source>
</evidence>
<accession>A0A0X3PNK8</accession>
<proteinExistence type="predicted"/>
<organism evidence="7">
    <name type="scientific">Schistocephalus solidus</name>
    <name type="common">Tapeworm</name>
    <dbReference type="NCBI Taxonomy" id="70667"/>
    <lineage>
        <taxon>Eukaryota</taxon>
        <taxon>Metazoa</taxon>
        <taxon>Spiralia</taxon>
        <taxon>Lophotrochozoa</taxon>
        <taxon>Platyhelminthes</taxon>
        <taxon>Cestoda</taxon>
        <taxon>Eucestoda</taxon>
        <taxon>Diphyllobothriidea</taxon>
        <taxon>Diphyllobothriidae</taxon>
        <taxon>Schistocephalus</taxon>
    </lineage>
</organism>
<name>A0A0X3PNK8_SCHSO</name>
<feature type="transmembrane region" description="Helical" evidence="5">
    <location>
        <begin position="137"/>
        <end position="161"/>
    </location>
</feature>
<evidence type="ECO:0000256" key="3">
    <source>
        <dbReference type="ARBA" id="ARBA00022842"/>
    </source>
</evidence>
<dbReference type="AlphaFoldDB" id="A0A0X3PNK8"/>
<feature type="compositionally biased region" description="Polar residues" evidence="4">
    <location>
        <begin position="216"/>
        <end position="233"/>
    </location>
</feature>
<comment type="subcellular location">
    <subcellularLocation>
        <location evidence="1">Membrane</location>
        <topology evidence="1">Multi-pass membrane protein</topology>
    </subcellularLocation>
</comment>
<evidence type="ECO:0000256" key="2">
    <source>
        <dbReference type="ARBA" id="ARBA00022723"/>
    </source>
</evidence>
<dbReference type="PANTHER" id="PTHR24092">
    <property type="entry name" value="PROBABLE PHOSPHOLIPID-TRANSPORTING ATPASE"/>
    <property type="match status" value="1"/>
</dbReference>